<dbReference type="Gene3D" id="3.60.21.10">
    <property type="match status" value="1"/>
</dbReference>
<name>A0A1G9RQC6_9HYPH</name>
<protein>
    <submittedName>
        <fullName evidence="4">3',5'-cyclic AMP phosphodiesterase CpdA</fullName>
    </submittedName>
</protein>
<evidence type="ECO:0000259" key="2">
    <source>
        <dbReference type="Pfam" id="PF16370"/>
    </source>
</evidence>
<dbReference type="STRING" id="582672.SAMN05216360_101318"/>
<evidence type="ECO:0000313" key="5">
    <source>
        <dbReference type="Proteomes" id="UP000198704"/>
    </source>
</evidence>
<evidence type="ECO:0000313" key="4">
    <source>
        <dbReference type="EMBL" id="SDM24685.1"/>
    </source>
</evidence>
<dbReference type="InterPro" id="IPR032285">
    <property type="entry name" value="Metallophos_N"/>
</dbReference>
<accession>A0A1G9RQC6</accession>
<dbReference type="SUPFAM" id="SSF56300">
    <property type="entry name" value="Metallo-dependent phosphatases"/>
    <property type="match status" value="1"/>
</dbReference>
<organism evidence="4 5">
    <name type="scientific">Methylobacterium phyllostachyos</name>
    <dbReference type="NCBI Taxonomy" id="582672"/>
    <lineage>
        <taxon>Bacteria</taxon>
        <taxon>Pseudomonadati</taxon>
        <taxon>Pseudomonadota</taxon>
        <taxon>Alphaproteobacteria</taxon>
        <taxon>Hyphomicrobiales</taxon>
        <taxon>Methylobacteriaceae</taxon>
        <taxon>Methylobacterium</taxon>
    </lineage>
</organism>
<dbReference type="Pfam" id="PF16370">
    <property type="entry name" value="MetallophosC"/>
    <property type="match status" value="1"/>
</dbReference>
<dbReference type="InterPro" id="IPR029052">
    <property type="entry name" value="Metallo-depent_PP-like"/>
</dbReference>
<evidence type="ECO:0000259" key="3">
    <source>
        <dbReference type="Pfam" id="PF16371"/>
    </source>
</evidence>
<dbReference type="Pfam" id="PF00149">
    <property type="entry name" value="Metallophos"/>
    <property type="match status" value="1"/>
</dbReference>
<dbReference type="GO" id="GO:0016787">
    <property type="term" value="F:hydrolase activity"/>
    <property type="evidence" value="ECO:0007669"/>
    <property type="project" value="InterPro"/>
</dbReference>
<keyword evidence="5" id="KW-1185">Reference proteome</keyword>
<feature type="domain" description="Calcineurin-like phosphoesterase" evidence="1">
    <location>
        <begin position="188"/>
        <end position="343"/>
    </location>
</feature>
<feature type="domain" description="Calcineurin-like phosphoesterase C-terminal" evidence="2">
    <location>
        <begin position="356"/>
        <end position="536"/>
    </location>
</feature>
<dbReference type="EMBL" id="FNHS01000001">
    <property type="protein sequence ID" value="SDM24685.1"/>
    <property type="molecule type" value="Genomic_DNA"/>
</dbReference>
<dbReference type="RefSeq" id="WP_091712738.1">
    <property type="nucleotide sequence ID" value="NZ_FNHS01000001.1"/>
</dbReference>
<dbReference type="Proteomes" id="UP000198704">
    <property type="component" value="Unassembled WGS sequence"/>
</dbReference>
<proteinExistence type="predicted"/>
<gene>
    <name evidence="4" type="ORF">SAMN05216360_101318</name>
</gene>
<dbReference type="OrthoDB" id="9784378at2"/>
<feature type="domain" description="Calcineurin-like phosphoesterase N-terminal" evidence="3">
    <location>
        <begin position="53"/>
        <end position="108"/>
    </location>
</feature>
<dbReference type="AlphaFoldDB" id="A0A1G9RQC6"/>
<sequence>MTREPTSGDGRLTRRETVAALAGLGLVAGRAEAQGAAEATGIVYATDVTGVDRAPLPGVLVSNGREIARTDDQGRYRLPMPGDGAVFVIKPPGYAVPRDADNVPRYSYIHQPDGTPASLGLRYRGVAQTGKLPASIDFTLTRVDEPADFDVVLFTDPQPESRFELDHVRDTAIARAMAIPAAFGMTMGDVLFDDLSLYGRSNRIVGQIGLPWYSLPGNHDLNMQAPDARYSRETWKRVFGAPTYAFRHGRAWFVMLDNVEWLGPPVPVGANTYRGHIGERSLTFLRNLLAEIPRDDLIVLAMHIPLFTDTTPDDPHGITIDRTALLDLLAGRKVLSLSGHTHTTEHHYPAEGHHHHVLTAVSGSWWSGPDTRTGIPSADSRDGTPNGFHVLSVRGTDYTTRYVPAQGQPDETMRILFESAARSGAVEVLRLTRPVQGLRPPVPQDALADTTMVVNVFDGGPRTNLTFRIGDRPAQAMTQTRRTDPFVAELFARYPETKKSWVQATPSSHIWTAQLPDDLAPGAHRLTVEGTDEYGRPIRSCTVLEILGERGRG</sequence>
<evidence type="ECO:0000259" key="1">
    <source>
        <dbReference type="Pfam" id="PF00149"/>
    </source>
</evidence>
<dbReference type="InterPro" id="IPR051918">
    <property type="entry name" value="STPP_CPPED1"/>
</dbReference>
<dbReference type="PANTHER" id="PTHR43143">
    <property type="entry name" value="METALLOPHOSPHOESTERASE, CALCINEURIN SUPERFAMILY"/>
    <property type="match status" value="1"/>
</dbReference>
<dbReference type="PANTHER" id="PTHR43143:SF6">
    <property type="entry name" value="BLL3016 PROTEIN"/>
    <property type="match status" value="1"/>
</dbReference>
<dbReference type="InterPro" id="IPR004843">
    <property type="entry name" value="Calcineurin-like_PHP"/>
</dbReference>
<dbReference type="InterPro" id="IPR032288">
    <property type="entry name" value="Metallophos_C"/>
</dbReference>
<dbReference type="Pfam" id="PF16371">
    <property type="entry name" value="MetallophosN"/>
    <property type="match status" value="1"/>
</dbReference>
<reference evidence="5" key="1">
    <citation type="submission" date="2016-10" db="EMBL/GenBank/DDBJ databases">
        <authorList>
            <person name="Varghese N."/>
            <person name="Submissions S."/>
        </authorList>
    </citation>
    <scope>NUCLEOTIDE SEQUENCE [LARGE SCALE GENOMIC DNA]</scope>
    <source>
        <strain evidence="5">BL47</strain>
    </source>
</reference>